<dbReference type="RefSeq" id="XP_028136505.1">
    <property type="nucleotide sequence ID" value="XM_028280704.1"/>
</dbReference>
<dbReference type="KEGG" id="dvv:114331206"/>
<reference evidence="3" key="2">
    <citation type="submission" date="2025-05" db="UniProtKB">
        <authorList>
            <consortium name="EnsemblMetazoa"/>
        </authorList>
    </citation>
    <scope>IDENTIFICATION</scope>
</reference>
<proteinExistence type="predicted"/>
<name>A0A6P7FUS7_DIAVI</name>
<evidence type="ECO:0000313" key="5">
    <source>
        <dbReference type="RefSeq" id="XP_028136505.1"/>
    </source>
</evidence>
<dbReference type="GeneID" id="114331206"/>
<evidence type="ECO:0000256" key="1">
    <source>
        <dbReference type="SAM" id="MobiDB-lite"/>
    </source>
</evidence>
<evidence type="ECO:0000313" key="3">
    <source>
        <dbReference type="EnsemblMetazoa" id="XP_028136505.1"/>
    </source>
</evidence>
<dbReference type="Proteomes" id="UP001652700">
    <property type="component" value="Unplaced"/>
</dbReference>
<feature type="region of interest" description="Disordered" evidence="1">
    <location>
        <begin position="93"/>
        <end position="115"/>
    </location>
</feature>
<feature type="signal peptide" evidence="2">
    <location>
        <begin position="1"/>
        <end position="20"/>
    </location>
</feature>
<keyword evidence="4" id="KW-1185">Reference proteome</keyword>
<dbReference type="InParanoid" id="A0A6P7FUS7"/>
<sequence length="184" mass="22303">MIKLILILIVASTFISNSESFFIGNREIRKFFGFSPFKAFRFFRKDVDHDDDLKDHYREDEHYKKDYNDYPQSINEKLNKYHKEKPTDLLDIEHSNQHEEVSRPESKSKPHQHEEEAKIIKVKIVKDENPQHDELKYGRVMILVPEGGSRYHHNQADEFHHHFNKYFTGYSDNFDKFEEEFQFF</sequence>
<protein>
    <submittedName>
        <fullName evidence="5">Uncharacterized protein LOC114331206</fullName>
    </submittedName>
</protein>
<organism evidence="5">
    <name type="scientific">Diabrotica virgifera virgifera</name>
    <name type="common">western corn rootworm</name>
    <dbReference type="NCBI Taxonomy" id="50390"/>
    <lineage>
        <taxon>Eukaryota</taxon>
        <taxon>Metazoa</taxon>
        <taxon>Ecdysozoa</taxon>
        <taxon>Arthropoda</taxon>
        <taxon>Hexapoda</taxon>
        <taxon>Insecta</taxon>
        <taxon>Pterygota</taxon>
        <taxon>Neoptera</taxon>
        <taxon>Endopterygota</taxon>
        <taxon>Coleoptera</taxon>
        <taxon>Polyphaga</taxon>
        <taxon>Cucujiformia</taxon>
        <taxon>Chrysomeloidea</taxon>
        <taxon>Chrysomelidae</taxon>
        <taxon>Galerucinae</taxon>
        <taxon>Diabroticina</taxon>
        <taxon>Diabroticites</taxon>
        <taxon>Diabrotica</taxon>
    </lineage>
</organism>
<evidence type="ECO:0000256" key="2">
    <source>
        <dbReference type="SAM" id="SignalP"/>
    </source>
</evidence>
<feature type="chain" id="PRO_5027940803" evidence="2">
    <location>
        <begin position="21"/>
        <end position="184"/>
    </location>
</feature>
<accession>A0A6P7FUS7</accession>
<dbReference type="EnsemblMetazoa" id="XM_028280704.2">
    <property type="protein sequence ID" value="XP_028136505.1"/>
    <property type="gene ID" value="LOC114331206"/>
</dbReference>
<dbReference type="OrthoDB" id="6779763at2759"/>
<dbReference type="AlphaFoldDB" id="A0A6P7FUS7"/>
<evidence type="ECO:0000313" key="4">
    <source>
        <dbReference type="Proteomes" id="UP001652700"/>
    </source>
</evidence>
<keyword evidence="2" id="KW-0732">Signal</keyword>
<gene>
    <name evidence="5" type="primary">LOC114331206</name>
</gene>
<reference evidence="5" key="1">
    <citation type="submission" date="2025-04" db="UniProtKB">
        <authorList>
            <consortium name="RefSeq"/>
        </authorList>
    </citation>
    <scope>IDENTIFICATION</scope>
    <source>
        <tissue evidence="5">Whole insect</tissue>
    </source>
</reference>